<feature type="region of interest" description="Disordered" evidence="1">
    <location>
        <begin position="59"/>
        <end position="158"/>
    </location>
</feature>
<dbReference type="EMBL" id="HBFX01050151">
    <property type="protein sequence ID" value="CAD8979190.1"/>
    <property type="molecule type" value="Transcribed_RNA"/>
</dbReference>
<sequence length="158" mass="17774">MGGVCCRGCGVRDYPVVPLNVREVIVDEEFVDSLEGGEECRWDPQVRYAGHRRERSLNRMRLPMYSTPEEEAEEAQRRHFQEASRAGGSASSMSRSSTGITLYREEQQDAGNGEAEEAQEEPKTDSIWDRRQGTVSRGSSVRSSPRINTDVPARPIVR</sequence>
<feature type="compositionally biased region" description="Basic and acidic residues" evidence="1">
    <location>
        <begin position="120"/>
        <end position="132"/>
    </location>
</feature>
<evidence type="ECO:0000256" key="1">
    <source>
        <dbReference type="SAM" id="MobiDB-lite"/>
    </source>
</evidence>
<organism evidence="2">
    <name type="scientific">Hemiselmis andersenii</name>
    <name type="common">Cryptophyte alga</name>
    <dbReference type="NCBI Taxonomy" id="464988"/>
    <lineage>
        <taxon>Eukaryota</taxon>
        <taxon>Cryptophyceae</taxon>
        <taxon>Cryptomonadales</taxon>
        <taxon>Hemiselmidaceae</taxon>
        <taxon>Hemiselmis</taxon>
    </lineage>
</organism>
<feature type="compositionally biased region" description="Low complexity" evidence="1">
    <location>
        <begin position="83"/>
        <end position="97"/>
    </location>
</feature>
<feature type="compositionally biased region" description="Low complexity" evidence="1">
    <location>
        <begin position="133"/>
        <end position="146"/>
    </location>
</feature>
<name>A0A6U2I0M2_HEMAN</name>
<gene>
    <name evidence="3" type="ORF">HAND00432_LOCUS30200</name>
    <name evidence="2" type="ORF">HAND1043_LOCUS23594</name>
</gene>
<accession>A0A6U2I0M2</accession>
<evidence type="ECO:0000313" key="2">
    <source>
        <dbReference type="EMBL" id="CAD8757082.1"/>
    </source>
</evidence>
<evidence type="ECO:0000313" key="3">
    <source>
        <dbReference type="EMBL" id="CAD8979190.1"/>
    </source>
</evidence>
<dbReference type="AlphaFoldDB" id="A0A6U2I0M2"/>
<protein>
    <submittedName>
        <fullName evidence="2">Uncharacterized protein</fullName>
    </submittedName>
</protein>
<dbReference type="EMBL" id="HBFK01038953">
    <property type="protein sequence ID" value="CAD8757082.1"/>
    <property type="molecule type" value="Transcribed_RNA"/>
</dbReference>
<proteinExistence type="predicted"/>
<reference evidence="2" key="1">
    <citation type="submission" date="2021-01" db="EMBL/GenBank/DDBJ databases">
        <authorList>
            <person name="Corre E."/>
            <person name="Pelletier E."/>
            <person name="Niang G."/>
            <person name="Scheremetjew M."/>
            <person name="Finn R."/>
            <person name="Kale V."/>
            <person name="Holt S."/>
            <person name="Cochrane G."/>
            <person name="Meng A."/>
            <person name="Brown T."/>
            <person name="Cohen L."/>
        </authorList>
    </citation>
    <scope>NUCLEOTIDE SEQUENCE</scope>
    <source>
        <strain evidence="2">CCMP441</strain>
        <strain evidence="3">CCMP644</strain>
    </source>
</reference>